<dbReference type="PANTHER" id="PTHR42715">
    <property type="entry name" value="BETA-GLUCOSIDASE"/>
    <property type="match status" value="1"/>
</dbReference>
<dbReference type="InterPro" id="IPR050288">
    <property type="entry name" value="Cellulose_deg_GH3"/>
</dbReference>
<evidence type="ECO:0000313" key="4">
    <source>
        <dbReference type="EMBL" id="PLT58371.1"/>
    </source>
</evidence>
<dbReference type="InterPro" id="IPR036881">
    <property type="entry name" value="Glyco_hydro_3_C_sf"/>
</dbReference>
<dbReference type="SMART" id="SM01217">
    <property type="entry name" value="Fn3_like"/>
    <property type="match status" value="1"/>
</dbReference>
<keyword evidence="2 4" id="KW-0378">Hydrolase</keyword>
<dbReference type="EMBL" id="NIHW01000024">
    <property type="protein sequence ID" value="PLT85651.1"/>
    <property type="molecule type" value="Genomic_DNA"/>
</dbReference>
<evidence type="ECO:0000256" key="1">
    <source>
        <dbReference type="ARBA" id="ARBA00005336"/>
    </source>
</evidence>
<protein>
    <submittedName>
        <fullName evidence="4">Glycosyl hydrolase</fullName>
    </submittedName>
</protein>
<dbReference type="Gene3D" id="2.60.40.10">
    <property type="entry name" value="Immunoglobulins"/>
    <property type="match status" value="1"/>
</dbReference>
<dbReference type="GO" id="GO:0009251">
    <property type="term" value="P:glucan catabolic process"/>
    <property type="evidence" value="ECO:0007669"/>
    <property type="project" value="TreeGrafter"/>
</dbReference>
<dbReference type="Proteomes" id="UP000234840">
    <property type="component" value="Unassembled WGS sequence"/>
</dbReference>
<comment type="caution">
    <text evidence="4">The sequence shown here is derived from an EMBL/GenBank/DDBJ whole genome shotgun (WGS) entry which is preliminary data.</text>
</comment>
<dbReference type="Proteomes" id="UP000234849">
    <property type="component" value="Unassembled WGS sequence"/>
</dbReference>
<dbReference type="SUPFAM" id="SSF51445">
    <property type="entry name" value="(Trans)glycosidases"/>
    <property type="match status" value="1"/>
</dbReference>
<dbReference type="InterPro" id="IPR013783">
    <property type="entry name" value="Ig-like_fold"/>
</dbReference>
<dbReference type="PANTHER" id="PTHR42715:SF3">
    <property type="entry name" value="BETA-GLUCOSIDASE B-RELATED"/>
    <property type="match status" value="1"/>
</dbReference>
<dbReference type="InterPro" id="IPR036962">
    <property type="entry name" value="Glyco_hydro_3_N_sf"/>
</dbReference>
<dbReference type="InterPro" id="IPR001764">
    <property type="entry name" value="Glyco_hydro_3_N"/>
</dbReference>
<dbReference type="GO" id="GO:0008422">
    <property type="term" value="F:beta-glucosidase activity"/>
    <property type="evidence" value="ECO:0007669"/>
    <property type="project" value="TreeGrafter"/>
</dbReference>
<evidence type="ECO:0000313" key="7">
    <source>
        <dbReference type="Proteomes" id="UP000234849"/>
    </source>
</evidence>
<name>A0A2N5NNB4_MEDGN</name>
<comment type="similarity">
    <text evidence="1">Belongs to the glycosyl hydrolase 3 family.</text>
</comment>
<proteinExistence type="inferred from homology"/>
<evidence type="ECO:0000259" key="3">
    <source>
        <dbReference type="SMART" id="SM01217"/>
    </source>
</evidence>
<gene>
    <name evidence="4" type="ORF">CDL18_02030</name>
    <name evidence="5" type="ORF">CDL20_09995</name>
</gene>
<evidence type="ECO:0000313" key="6">
    <source>
        <dbReference type="Proteomes" id="UP000234840"/>
    </source>
</evidence>
<evidence type="ECO:0000313" key="5">
    <source>
        <dbReference type="EMBL" id="PLT85651.1"/>
    </source>
</evidence>
<dbReference type="Pfam" id="PF00933">
    <property type="entry name" value="Glyco_hydro_3"/>
    <property type="match status" value="1"/>
</dbReference>
<dbReference type="EMBL" id="NIHM01000001">
    <property type="protein sequence ID" value="PLT58371.1"/>
    <property type="molecule type" value="Genomic_DNA"/>
</dbReference>
<dbReference type="Gene3D" id="3.20.20.300">
    <property type="entry name" value="Glycoside hydrolase, family 3, N-terminal domain"/>
    <property type="match status" value="1"/>
</dbReference>
<dbReference type="SUPFAM" id="SSF52279">
    <property type="entry name" value="Beta-D-glucan exohydrolase, C-terminal domain"/>
    <property type="match status" value="1"/>
</dbReference>
<dbReference type="Pfam" id="PF14310">
    <property type="entry name" value="Fn3-like"/>
    <property type="match status" value="1"/>
</dbReference>
<evidence type="ECO:0000256" key="2">
    <source>
        <dbReference type="ARBA" id="ARBA00022801"/>
    </source>
</evidence>
<dbReference type="AlphaFoldDB" id="A0A2N5NNB4"/>
<reference evidence="6 7" key="1">
    <citation type="journal article" date="2017" name="Genome Med.">
        <title>A novel Ruminococcus gnavus clade enriched in inflammatory bowel disease patients.</title>
        <authorList>
            <person name="Hall A.B."/>
            <person name="Yassour M."/>
            <person name="Sauk J."/>
            <person name="Garner A."/>
            <person name="Jiang X."/>
            <person name="Arthur T."/>
            <person name="Lagoudas G.K."/>
            <person name="Vatanen T."/>
            <person name="Fornelos N."/>
            <person name="Wilson R."/>
            <person name="Bertha M."/>
            <person name="Cohen M."/>
            <person name="Garber J."/>
            <person name="Khalili H."/>
            <person name="Gevers D."/>
            <person name="Ananthakrishnan A.N."/>
            <person name="Kugathasan S."/>
            <person name="Lander E.S."/>
            <person name="Blainey P."/>
            <person name="Vlamakis H."/>
            <person name="Xavier R.J."/>
            <person name="Huttenhower C."/>
        </authorList>
    </citation>
    <scope>NUCLEOTIDE SEQUENCE [LARGE SCALE GENOMIC DNA]</scope>
    <source>
        <strain evidence="4 7">RJX1118</strain>
        <strain evidence="5 6">RJX1128</strain>
    </source>
</reference>
<dbReference type="InterPro" id="IPR026891">
    <property type="entry name" value="Fn3-like"/>
</dbReference>
<dbReference type="Pfam" id="PF01915">
    <property type="entry name" value="Glyco_hydro_3_C"/>
    <property type="match status" value="1"/>
</dbReference>
<dbReference type="Gene3D" id="3.40.50.1700">
    <property type="entry name" value="Glycoside hydrolase family 3 C-terminal domain"/>
    <property type="match status" value="1"/>
</dbReference>
<dbReference type="InterPro" id="IPR002772">
    <property type="entry name" value="Glyco_hydro_3_C"/>
</dbReference>
<organism evidence="4 7">
    <name type="scientific">Mediterraneibacter gnavus</name>
    <name type="common">Ruminococcus gnavus</name>
    <dbReference type="NCBI Taxonomy" id="33038"/>
    <lineage>
        <taxon>Bacteria</taxon>
        <taxon>Bacillati</taxon>
        <taxon>Bacillota</taxon>
        <taxon>Clostridia</taxon>
        <taxon>Lachnospirales</taxon>
        <taxon>Lachnospiraceae</taxon>
        <taxon>Mediterraneibacter</taxon>
    </lineage>
</organism>
<feature type="domain" description="Fibronectin type III-like" evidence="3">
    <location>
        <begin position="610"/>
        <end position="680"/>
    </location>
</feature>
<dbReference type="PRINTS" id="PR00133">
    <property type="entry name" value="GLHYDRLASE3"/>
</dbReference>
<dbReference type="InterPro" id="IPR017853">
    <property type="entry name" value="GH"/>
</dbReference>
<sequence>MCIETNCDRKERMKYTKRAAEIVSSLSLHEKVSLMSGNMSFHEVRSAIRKKGKAHYNEIPYQAGGIREKGIPSVLFVDGTRGVVCGEGDNVCFPVALMRGASFDVELEEEIGEVIAEEVLEAGGNLFGGVCVNLPYHPGWGRCQESYGEDSCLLGKMGAALIRGVQKRGVIACVKHFAFNSMEDARFHVNITCSKRTEREMFLPHFKACIDAGAGAVMSAYNCYQGVLCGHQEYLLKKILKEEWRFDGFVLSDFTWGIRDTAEAMKGGLDIEMPVTHYYGEKLIKAVSEGKIKEAAVDDAVLRIVRTLLAFQEKQQRNKEMQNEKRRHIKLALQSAREGITLLQNKNGKLPLKCNKKTNRIAVLGYLSDRNNTGDHGSSQVYPPYIVTALQGIVKAAGEAEIISYTGSSAAHCKRLAKEADEVIIIVGNDYRDEGEYIAADESDLFLEKTGGDRRESLGLKKRDMNIIQAVYSVRKDAVVILEGGGMLMIGDWKEKVSAVLMGYYPGMEGGTALGEVLFGKINPSGKLPFSVPEKQEHLPHIDWDAKVQWYEYYSGYMRLDKNGWEPAFPFGFGMSYTEFEVKNLKGWVEDDRLCASVQVCNIGGYDGAEVIQMYVGMPDSKVERPKRVLKDFRRIELKKGERKTVQLSCNLQDMAFYEEETERFIVEHIRYELYIGTSSALSNLKMVSVLC</sequence>
<accession>A0A2N5NNB4</accession>